<dbReference type="InterPro" id="IPR001991">
    <property type="entry name" value="Na-dicarboxylate_symporter"/>
</dbReference>
<keyword evidence="8" id="KW-1185">Reference proteome</keyword>
<reference evidence="7 8" key="1">
    <citation type="journal article" date="2024" name="BMC Biol.">
        <title>Comparative genomics of Ascetosporea gives new insight into the evolutionary basis for animal parasitism in Rhizaria.</title>
        <authorList>
            <person name="Hiltunen Thoren M."/>
            <person name="Onut-Brannstrom I."/>
            <person name="Alfjorden A."/>
            <person name="Peckova H."/>
            <person name="Swords F."/>
            <person name="Hooper C."/>
            <person name="Holzer A.S."/>
            <person name="Bass D."/>
            <person name="Burki F."/>
        </authorList>
    </citation>
    <scope>NUCLEOTIDE SEQUENCE [LARGE SCALE GENOMIC DNA]</scope>
    <source>
        <strain evidence="7">20-A016</strain>
    </source>
</reference>
<dbReference type="Proteomes" id="UP001439008">
    <property type="component" value="Unassembled WGS sequence"/>
</dbReference>
<comment type="caution">
    <text evidence="6">Lacks conserved residue(s) required for the propagation of feature annotation.</text>
</comment>
<dbReference type="SUPFAM" id="SSF118215">
    <property type="entry name" value="Proton glutamate symport protein"/>
    <property type="match status" value="1"/>
</dbReference>
<protein>
    <recommendedName>
        <fullName evidence="6">Amino acid transporter</fullName>
    </recommendedName>
</protein>
<organism evidence="7 8">
    <name type="scientific">Bonamia ostreae</name>
    <dbReference type="NCBI Taxonomy" id="126728"/>
    <lineage>
        <taxon>Eukaryota</taxon>
        <taxon>Sar</taxon>
        <taxon>Rhizaria</taxon>
        <taxon>Endomyxa</taxon>
        <taxon>Ascetosporea</taxon>
        <taxon>Haplosporida</taxon>
        <taxon>Bonamia</taxon>
    </lineage>
</organism>
<dbReference type="Pfam" id="PF00375">
    <property type="entry name" value="SDF"/>
    <property type="match status" value="1"/>
</dbReference>
<name>A0ABV2ASI8_9EUKA</name>
<evidence type="ECO:0000256" key="2">
    <source>
        <dbReference type="ARBA" id="ARBA00022448"/>
    </source>
</evidence>
<evidence type="ECO:0000256" key="1">
    <source>
        <dbReference type="ARBA" id="ARBA00004141"/>
    </source>
</evidence>
<comment type="caution">
    <text evidence="7">The sequence shown here is derived from an EMBL/GenBank/DDBJ whole genome shotgun (WGS) entry which is preliminary data.</text>
</comment>
<evidence type="ECO:0000256" key="6">
    <source>
        <dbReference type="RuleBase" id="RU361216"/>
    </source>
</evidence>
<dbReference type="InterPro" id="IPR050746">
    <property type="entry name" value="DAACS"/>
</dbReference>
<feature type="transmembrane region" description="Helical" evidence="6">
    <location>
        <begin position="25"/>
        <end position="43"/>
    </location>
</feature>
<accession>A0ABV2ASI8</accession>
<comment type="similarity">
    <text evidence="6">Belongs to the dicarboxylate/amino acid:cation symporter (DAACS) (TC 2.A.23) family.</text>
</comment>
<gene>
    <name evidence="7" type="primary">SLC1A2</name>
    <name evidence="7" type="ORF">MHBO_003919</name>
</gene>
<dbReference type="Gene3D" id="1.10.3860.10">
    <property type="entry name" value="Sodium:dicarboxylate symporter"/>
    <property type="match status" value="1"/>
</dbReference>
<keyword evidence="6" id="KW-0769">Symport</keyword>
<feature type="transmembrane region" description="Helical" evidence="6">
    <location>
        <begin position="81"/>
        <end position="102"/>
    </location>
</feature>
<evidence type="ECO:0000313" key="7">
    <source>
        <dbReference type="EMBL" id="MES1922406.1"/>
    </source>
</evidence>
<dbReference type="PANTHER" id="PTHR11958">
    <property type="entry name" value="SODIUM/DICARBOXYLATE SYMPORTER-RELATED"/>
    <property type="match status" value="1"/>
</dbReference>
<proteinExistence type="inferred from homology"/>
<feature type="transmembrane region" description="Helical" evidence="6">
    <location>
        <begin position="50"/>
        <end position="75"/>
    </location>
</feature>
<evidence type="ECO:0000313" key="8">
    <source>
        <dbReference type="Proteomes" id="UP001439008"/>
    </source>
</evidence>
<evidence type="ECO:0000256" key="3">
    <source>
        <dbReference type="ARBA" id="ARBA00022692"/>
    </source>
</evidence>
<evidence type="ECO:0000256" key="4">
    <source>
        <dbReference type="ARBA" id="ARBA00022989"/>
    </source>
</evidence>
<evidence type="ECO:0000256" key="5">
    <source>
        <dbReference type="ARBA" id="ARBA00023136"/>
    </source>
</evidence>
<keyword evidence="4 6" id="KW-1133">Transmembrane helix</keyword>
<dbReference type="EMBL" id="JBDODL010002738">
    <property type="protein sequence ID" value="MES1922406.1"/>
    <property type="molecule type" value="Genomic_DNA"/>
</dbReference>
<keyword evidence="5 6" id="KW-0472">Membrane</keyword>
<dbReference type="InterPro" id="IPR036458">
    <property type="entry name" value="Na:dicarbo_symporter_sf"/>
</dbReference>
<dbReference type="PANTHER" id="PTHR11958:SF63">
    <property type="entry name" value="AMINO ACID TRANSPORTER"/>
    <property type="match status" value="1"/>
</dbReference>
<comment type="subcellular location">
    <subcellularLocation>
        <location evidence="1 6">Membrane</location>
        <topology evidence="1 6">Multi-pass membrane protein</topology>
    </subcellularLocation>
</comment>
<sequence>MNGSSLYYPITIIFISFMYKKSIDWGTQFLMCFITAFVTVGNAPIPSGSFVYLLLVGNAVGIHLPAEAVSLIFAVDPIMDRIITATNVCGDSFAVAIIEVLNKRLNKRRKVKENVENNEKSSTEKPEN</sequence>
<keyword evidence="3 6" id="KW-0812">Transmembrane</keyword>
<keyword evidence="2 6" id="KW-0813">Transport</keyword>